<name>A0A3N1P8J9_9GAMM</name>
<keyword evidence="2" id="KW-1003">Cell membrane</keyword>
<evidence type="ECO:0000313" key="8">
    <source>
        <dbReference type="EMBL" id="ROQ24873.1"/>
    </source>
</evidence>
<feature type="transmembrane region" description="Helical" evidence="6">
    <location>
        <begin position="144"/>
        <end position="162"/>
    </location>
</feature>
<dbReference type="EMBL" id="RJUL01000006">
    <property type="protein sequence ID" value="ROQ24873.1"/>
    <property type="molecule type" value="Genomic_DNA"/>
</dbReference>
<keyword evidence="5 6" id="KW-0472">Membrane</keyword>
<dbReference type="InterPro" id="IPR037185">
    <property type="entry name" value="EmrE-like"/>
</dbReference>
<evidence type="ECO:0000256" key="1">
    <source>
        <dbReference type="ARBA" id="ARBA00004651"/>
    </source>
</evidence>
<evidence type="ECO:0000256" key="2">
    <source>
        <dbReference type="ARBA" id="ARBA00022475"/>
    </source>
</evidence>
<feature type="transmembrane region" description="Helical" evidence="6">
    <location>
        <begin position="199"/>
        <end position="219"/>
    </location>
</feature>
<dbReference type="PANTHER" id="PTHR32322">
    <property type="entry name" value="INNER MEMBRANE TRANSPORTER"/>
    <property type="match status" value="1"/>
</dbReference>
<feature type="transmembrane region" description="Helical" evidence="6">
    <location>
        <begin position="256"/>
        <end position="273"/>
    </location>
</feature>
<dbReference type="InterPro" id="IPR050638">
    <property type="entry name" value="AA-Vitamin_Transporters"/>
</dbReference>
<dbReference type="InterPro" id="IPR000620">
    <property type="entry name" value="EamA_dom"/>
</dbReference>
<dbReference type="STRING" id="584787.GCA_001247655_02304"/>
<proteinExistence type="predicted"/>
<dbReference type="RefSeq" id="WP_123421780.1">
    <property type="nucleotide sequence ID" value="NZ_JBLXEP010000002.1"/>
</dbReference>
<feature type="transmembrane region" description="Helical" evidence="6">
    <location>
        <begin position="93"/>
        <end position="111"/>
    </location>
</feature>
<feature type="transmembrane region" description="Helical" evidence="6">
    <location>
        <begin position="231"/>
        <end position="250"/>
    </location>
</feature>
<keyword evidence="4 6" id="KW-1133">Transmembrane helix</keyword>
<reference evidence="8 9" key="1">
    <citation type="submission" date="2018-11" db="EMBL/GenBank/DDBJ databases">
        <title>Genomic Encyclopedia of Type Strains, Phase IV (KMG-IV): sequencing the most valuable type-strain genomes for metagenomic binning, comparative biology and taxonomic classification.</title>
        <authorList>
            <person name="Goeker M."/>
        </authorList>
    </citation>
    <scope>NUCLEOTIDE SEQUENCE [LARGE SCALE GENOMIC DNA]</scope>
    <source>
        <strain evidence="8 9">DSM 21945</strain>
    </source>
</reference>
<comment type="subcellular location">
    <subcellularLocation>
        <location evidence="1">Cell membrane</location>
        <topology evidence="1">Multi-pass membrane protein</topology>
    </subcellularLocation>
</comment>
<feature type="transmembrane region" description="Helical" evidence="6">
    <location>
        <begin position="120"/>
        <end position="138"/>
    </location>
</feature>
<evidence type="ECO:0000256" key="3">
    <source>
        <dbReference type="ARBA" id="ARBA00022692"/>
    </source>
</evidence>
<dbReference type="PANTHER" id="PTHR32322:SF9">
    <property type="entry name" value="AMINO-ACID METABOLITE EFFLUX PUMP-RELATED"/>
    <property type="match status" value="1"/>
</dbReference>
<dbReference type="GO" id="GO:0016020">
    <property type="term" value="C:membrane"/>
    <property type="evidence" value="ECO:0007669"/>
    <property type="project" value="UniProtKB-SubCell"/>
</dbReference>
<feature type="domain" description="EamA" evidence="7">
    <location>
        <begin position="8"/>
        <end position="134"/>
    </location>
</feature>
<dbReference type="SUPFAM" id="SSF103481">
    <property type="entry name" value="Multidrug resistance efflux transporter EmrE"/>
    <property type="match status" value="2"/>
</dbReference>
<evidence type="ECO:0000256" key="5">
    <source>
        <dbReference type="ARBA" id="ARBA00023136"/>
    </source>
</evidence>
<feature type="transmembrane region" description="Helical" evidence="6">
    <location>
        <begin position="174"/>
        <end position="193"/>
    </location>
</feature>
<evidence type="ECO:0000256" key="4">
    <source>
        <dbReference type="ARBA" id="ARBA00022989"/>
    </source>
</evidence>
<dbReference type="Pfam" id="PF00892">
    <property type="entry name" value="EamA"/>
    <property type="match status" value="2"/>
</dbReference>
<dbReference type="Proteomes" id="UP000268033">
    <property type="component" value="Unassembled WGS sequence"/>
</dbReference>
<feature type="transmembrane region" description="Helical" evidence="6">
    <location>
        <begin position="35"/>
        <end position="55"/>
    </location>
</feature>
<gene>
    <name evidence="8" type="ORF">EDC28_106120</name>
</gene>
<keyword evidence="3 6" id="KW-0812">Transmembrane</keyword>
<dbReference type="AlphaFoldDB" id="A0A3N1P8J9"/>
<evidence type="ECO:0000313" key="9">
    <source>
        <dbReference type="Proteomes" id="UP000268033"/>
    </source>
</evidence>
<organism evidence="8 9">
    <name type="scientific">Gallaecimonas pentaromativorans</name>
    <dbReference type="NCBI Taxonomy" id="584787"/>
    <lineage>
        <taxon>Bacteria</taxon>
        <taxon>Pseudomonadati</taxon>
        <taxon>Pseudomonadota</taxon>
        <taxon>Gammaproteobacteria</taxon>
        <taxon>Enterobacterales</taxon>
        <taxon>Gallaecimonadaceae</taxon>
        <taxon>Gallaecimonas</taxon>
    </lineage>
</organism>
<keyword evidence="9" id="KW-1185">Reference proteome</keyword>
<evidence type="ECO:0000259" key="7">
    <source>
        <dbReference type="Pfam" id="PF00892"/>
    </source>
</evidence>
<comment type="caution">
    <text evidence="8">The sequence shown here is derived from an EMBL/GenBank/DDBJ whole genome shotgun (WGS) entry which is preliminary data.</text>
</comment>
<evidence type="ECO:0000256" key="6">
    <source>
        <dbReference type="SAM" id="Phobius"/>
    </source>
</evidence>
<feature type="domain" description="EamA" evidence="7">
    <location>
        <begin position="146"/>
        <end position="273"/>
    </location>
</feature>
<feature type="transmembrane region" description="Helical" evidence="6">
    <location>
        <begin position="67"/>
        <end position="87"/>
    </location>
</feature>
<protein>
    <submittedName>
        <fullName evidence="8">EamA-like transporter family protein</fullName>
    </submittedName>
</protein>
<sequence>MSPWRLWLAVTLTMVAFAANSLLCRIALTQSSIDAASFTLLRLVSGALMLSLLVLMRRRPLAGHGSWQSALALFGYAAAFSFAYLALATGSGALLLFGAVQATMIGVGLYRGERLGTGQWLGLMLALGGVVVLLLPGITAPPLASALLMLLAGACWGCYSLWGRAATDPLAASAGNFLKALLPALLLALWLMPSLRVDALGVVCAIASGALASGLGYALWYRVLPALKATVAATVQLSVPLLAALGGLLLGEGLSWRLVLAACAILGGIGLVIRARASA</sequence>
<accession>A0A3N1P8J9</accession>